<feature type="transmembrane region" description="Helical" evidence="1">
    <location>
        <begin position="12"/>
        <end position="32"/>
    </location>
</feature>
<evidence type="ECO:0000313" key="2">
    <source>
        <dbReference type="EMBL" id="JAA69826.1"/>
    </source>
</evidence>
<evidence type="ECO:0000256" key="1">
    <source>
        <dbReference type="SAM" id="Phobius"/>
    </source>
</evidence>
<organism evidence="2">
    <name type="scientific">Ixodes ricinus</name>
    <name type="common">Common tick</name>
    <name type="synonym">Acarus ricinus</name>
    <dbReference type="NCBI Taxonomy" id="34613"/>
    <lineage>
        <taxon>Eukaryota</taxon>
        <taxon>Metazoa</taxon>
        <taxon>Ecdysozoa</taxon>
        <taxon>Arthropoda</taxon>
        <taxon>Chelicerata</taxon>
        <taxon>Arachnida</taxon>
        <taxon>Acari</taxon>
        <taxon>Parasitiformes</taxon>
        <taxon>Ixodida</taxon>
        <taxon>Ixodoidea</taxon>
        <taxon>Ixodidae</taxon>
        <taxon>Ixodinae</taxon>
        <taxon>Ixodes</taxon>
    </lineage>
</organism>
<proteinExistence type="evidence at transcript level"/>
<keyword evidence="1" id="KW-1133">Transmembrane helix</keyword>
<accession>A0A0K8RFG8</accession>
<keyword evidence="1" id="KW-0812">Transmembrane</keyword>
<protein>
    <submittedName>
        <fullName evidence="2">Uncharacterized protein</fullName>
    </submittedName>
</protein>
<reference evidence="2" key="1">
    <citation type="submission" date="2012-12" db="EMBL/GenBank/DDBJ databases">
        <title>Identification and characterization of a phenylalanine ammonia-lyase gene family in Isatis indigotica Fort.</title>
        <authorList>
            <person name="Liu Q."/>
            <person name="Chen J."/>
            <person name="Zhou X."/>
            <person name="Di P."/>
            <person name="Xiao Y."/>
            <person name="Xuan H."/>
            <person name="Zhang L."/>
            <person name="Chen W."/>
        </authorList>
    </citation>
    <scope>NUCLEOTIDE SEQUENCE</scope>
    <source>
        <tissue evidence="2">Salivary gland</tissue>
    </source>
</reference>
<name>A0A0K8RFG8_IXORI</name>
<dbReference type="EMBL" id="GADI01003982">
    <property type="protein sequence ID" value="JAA69826.1"/>
    <property type="molecule type" value="mRNA"/>
</dbReference>
<dbReference type="AlphaFoldDB" id="A0A0K8RFG8"/>
<keyword evidence="1" id="KW-0472">Membrane</keyword>
<sequence length="69" mass="7754">MYLKSLPALPLLVASSWLSTLICCSLFSYYAYCLFNSLLAGSPTLCVKVASRRMQTSYMVQRRVTSAFM</sequence>